<feature type="region of interest" description="Disordered" evidence="25">
    <location>
        <begin position="525"/>
        <end position="585"/>
    </location>
</feature>
<evidence type="ECO:0000256" key="14">
    <source>
        <dbReference type="ARBA" id="ARBA00022989"/>
    </source>
</evidence>
<evidence type="ECO:0000256" key="16">
    <source>
        <dbReference type="ARBA" id="ARBA00023157"/>
    </source>
</evidence>
<dbReference type="InterPro" id="IPR036026">
    <property type="entry name" value="Seven-hairpin_glycosidases"/>
</dbReference>
<evidence type="ECO:0000256" key="11">
    <source>
        <dbReference type="ARBA" id="ARBA00022824"/>
    </source>
</evidence>
<feature type="active site" evidence="21">
    <location>
        <position position="865"/>
    </location>
</feature>
<dbReference type="InterPro" id="IPR029044">
    <property type="entry name" value="Nucleotide-diphossugar_trans"/>
</dbReference>
<evidence type="ECO:0000256" key="24">
    <source>
        <dbReference type="RuleBase" id="RU361193"/>
    </source>
</evidence>
<evidence type="ECO:0000256" key="19">
    <source>
        <dbReference type="ARBA" id="ARBA00048605"/>
    </source>
</evidence>
<keyword evidence="8" id="KW-0548">Nucleotidyltransferase</keyword>
<dbReference type="GO" id="GO:0070569">
    <property type="term" value="F:uridylyltransferase activity"/>
    <property type="evidence" value="ECO:0007669"/>
    <property type="project" value="InterPro"/>
</dbReference>
<gene>
    <name evidence="27" type="primary">UAP1L1</name>
</gene>
<dbReference type="RefSeq" id="XP_039243380.1">
    <property type="nucleotide sequence ID" value="XM_039387446.1"/>
</dbReference>
<comment type="similarity">
    <text evidence="5">Belongs to the UDPGP type 1 family.</text>
</comment>
<keyword evidence="12 22" id="KW-0106">Calcium</keyword>
<dbReference type="FunFam" id="3.90.550.10:FF:000043">
    <property type="entry name" value="UDP-N-acetylhexosamine pyrophosphorylase isoform X2"/>
    <property type="match status" value="1"/>
</dbReference>
<keyword evidence="11" id="KW-0256">Endoplasmic reticulum</keyword>
<evidence type="ECO:0000256" key="8">
    <source>
        <dbReference type="ARBA" id="ARBA00022695"/>
    </source>
</evidence>
<comment type="pathway">
    <text evidence="3">Protein modification; protein glycosylation.</text>
</comment>
<dbReference type="SUPFAM" id="SSF53448">
    <property type="entry name" value="Nucleotide-diphospho-sugar transferases"/>
    <property type="match status" value="1"/>
</dbReference>
<feature type="disulfide bond" evidence="23">
    <location>
        <begin position="929"/>
        <end position="958"/>
    </location>
</feature>
<evidence type="ECO:0000256" key="21">
    <source>
        <dbReference type="PIRSR" id="PIRSR601382-1"/>
    </source>
</evidence>
<evidence type="ECO:0000313" key="27">
    <source>
        <dbReference type="RefSeq" id="XP_039243380.1"/>
    </source>
</evidence>
<dbReference type="InterPro" id="IPR001382">
    <property type="entry name" value="Glyco_hydro_47"/>
</dbReference>
<dbReference type="InterPro" id="IPR050749">
    <property type="entry name" value="Glycosyl_Hydrolase_47"/>
</dbReference>
<dbReference type="CTD" id="91373"/>
<dbReference type="AlphaFoldDB" id="A0A7R5KS44"/>
<dbReference type="GO" id="GO:0005509">
    <property type="term" value="F:calcium ion binding"/>
    <property type="evidence" value="ECO:0007669"/>
    <property type="project" value="InterPro"/>
</dbReference>
<dbReference type="Gene3D" id="1.50.10.10">
    <property type="match status" value="1"/>
</dbReference>
<keyword evidence="14" id="KW-1133">Transmembrane helix</keyword>
<evidence type="ECO:0000256" key="15">
    <source>
        <dbReference type="ARBA" id="ARBA00023136"/>
    </source>
</evidence>
<dbReference type="InterPro" id="IPR002618">
    <property type="entry name" value="UDPGP_fam"/>
</dbReference>
<evidence type="ECO:0000256" key="7">
    <source>
        <dbReference type="ARBA" id="ARBA00022692"/>
    </source>
</evidence>
<keyword evidence="7" id="KW-0812">Transmembrane</keyword>
<dbReference type="FunFam" id="1.50.10.10:FF:000010">
    <property type="entry name" value="alpha-1,2-Mannosidase"/>
    <property type="match status" value="1"/>
</dbReference>
<feature type="region of interest" description="Disordered" evidence="25">
    <location>
        <begin position="609"/>
        <end position="645"/>
    </location>
</feature>
<evidence type="ECO:0000256" key="17">
    <source>
        <dbReference type="ARBA" id="ARBA00023295"/>
    </source>
</evidence>
<dbReference type="GO" id="GO:0005789">
    <property type="term" value="C:endoplasmic reticulum membrane"/>
    <property type="evidence" value="ECO:0007669"/>
    <property type="project" value="UniProtKB-SubCell"/>
</dbReference>
<evidence type="ECO:0000256" key="9">
    <source>
        <dbReference type="ARBA" id="ARBA00022723"/>
    </source>
</evidence>
<evidence type="ECO:0000256" key="23">
    <source>
        <dbReference type="PIRSR" id="PIRSR601382-3"/>
    </source>
</evidence>
<evidence type="ECO:0000256" key="12">
    <source>
        <dbReference type="ARBA" id="ARBA00022837"/>
    </source>
</evidence>
<dbReference type="GO" id="GO:0005975">
    <property type="term" value="P:carbohydrate metabolic process"/>
    <property type="evidence" value="ECO:0007669"/>
    <property type="project" value="InterPro"/>
</dbReference>
<keyword evidence="26" id="KW-1185">Reference proteome</keyword>
<organism evidence="26 27">
    <name type="scientific">Pipra filicauda</name>
    <name type="common">Wire-tailed manakin</name>
    <dbReference type="NCBI Taxonomy" id="649802"/>
    <lineage>
        <taxon>Eukaryota</taxon>
        <taxon>Metazoa</taxon>
        <taxon>Chordata</taxon>
        <taxon>Craniata</taxon>
        <taxon>Vertebrata</taxon>
        <taxon>Euteleostomi</taxon>
        <taxon>Archelosauria</taxon>
        <taxon>Archosauria</taxon>
        <taxon>Dinosauria</taxon>
        <taxon>Saurischia</taxon>
        <taxon>Theropoda</taxon>
        <taxon>Coelurosauria</taxon>
        <taxon>Aves</taxon>
        <taxon>Neognathae</taxon>
        <taxon>Neoaves</taxon>
        <taxon>Telluraves</taxon>
        <taxon>Australaves</taxon>
        <taxon>Passeriformes</taxon>
        <taxon>Pipridae</taxon>
        <taxon>Pipra</taxon>
    </lineage>
</organism>
<dbReference type="PANTHER" id="PTHR11742:SF55">
    <property type="entry name" value="ENDOPLASMIC RETICULUM MANNOSYL-OLIGOSACCHARIDE 1,2-ALPHA-MANNOSIDASE"/>
    <property type="match status" value="1"/>
</dbReference>
<dbReference type="Pfam" id="PF01704">
    <property type="entry name" value="UDPGP"/>
    <property type="match status" value="1"/>
</dbReference>
<dbReference type="Gene3D" id="3.90.550.10">
    <property type="entry name" value="Spore Coat Polysaccharide Biosynthesis Protein SpsA, Chain A"/>
    <property type="match status" value="1"/>
</dbReference>
<dbReference type="PRINTS" id="PR00747">
    <property type="entry name" value="GLYHDRLASE47"/>
</dbReference>
<evidence type="ECO:0000256" key="1">
    <source>
        <dbReference type="ARBA" id="ARBA00001913"/>
    </source>
</evidence>
<comment type="similarity">
    <text evidence="4 24">Belongs to the glycosyl hydrolase 47 family.</text>
</comment>
<proteinExistence type="inferred from homology"/>
<comment type="catalytic activity">
    <reaction evidence="19">
        <text>N(4)-(alpha-D-Man-(1-&gt;2)-alpha-D-Man-(1-&gt;2)-alpha-D-Man-(1-&gt;3)-[alpha-D-Man-(1-&gt;2)-alpha-D-Man-(1-&gt;3)-[alpha-D-Man-(1-&gt;2)-alpha-D-Man-(1-&gt;6)]-alpha-D-Man-(1-&gt;6)]-beta-D-Man-(1-&gt;4)-beta-D-GlcNAc-(1-&gt;4)-beta-D-GlcNAc)-L-asparaginyl-[protein] (N-glucan mannose isomer 9A1,2,3B1,2,3) + 4 H2O = N(4)-(alpha-D-Man-(1-&gt;3)-[alpha-D-Man-(1-&gt;3)-[alpha-D-Man-(1-&gt;6)]-alpha-D-Man-(1-&gt;6)]-beta-D-Man-(1-&gt;4)-beta-D-GlcNAc-(1-&gt;4)-beta-D-GlcNAc)-L-asparaginyl-[protein] (N-glucan mannose isomer 5A1,2) + 4 beta-D-mannose</text>
        <dbReference type="Rhea" id="RHEA:56008"/>
        <dbReference type="Rhea" id="RHEA-COMP:14356"/>
        <dbReference type="Rhea" id="RHEA-COMP:14367"/>
        <dbReference type="ChEBI" id="CHEBI:15377"/>
        <dbReference type="ChEBI" id="CHEBI:28563"/>
        <dbReference type="ChEBI" id="CHEBI:59087"/>
        <dbReference type="ChEBI" id="CHEBI:139493"/>
        <dbReference type="EC" id="3.2.1.113"/>
    </reaction>
</comment>
<evidence type="ECO:0000256" key="13">
    <source>
        <dbReference type="ARBA" id="ARBA00022968"/>
    </source>
</evidence>
<keyword evidence="13" id="KW-0735">Signal-anchor</keyword>
<dbReference type="InParanoid" id="A0A7R5KS44"/>
<sequence>MDPPEEVRARLERCGQGHLLRFWAELGPEQRRALLAALPPGLGEHCRLAAAAGARQRGPPERLDGRMEPLPAELLGSARRSGPAALQRWEAEGLYQISQNKVAVLLLAGGQGTRLGVSYPKGMYNVGLPSGKNLYQIQAERIRKVEQLAGQRHRCKCAIPWYIMTSEFTLGPTEEFFVQHNYFNLDRSNVIMFEQRMLPAVTFDGKAILEEKGKIAMAPDGNGGLYRALVDNKILDDMKQRGIQYVHVYCVDNILVKMADPVFIGFCVSKGADCGAKVVEKAYPTEPVGVVCCVDGVYQVVEYSEVSPETAQQQRPEGGLMFSAGNICNHFFTVDFLEIVAQKCEPQLKHHVAIKKVPYIDKEGNLVKPLKPNGIKLEKFVFDVFQFSKNFVAFEVLREEEFSPLKNADTADKDTPTTARQALLAQHYRWALKAGARFVDENGCRIPEKLSLSGTEDPPAVCEISPLVSYFGEKWKQLSRLQRSVILFLFAFLAVCGVISYTSMGEAWKSLTNKPLDDQRTEQEIPGVKLANPAVLPAPQKADANRGDYPELSPQKQPNPPHVHRGPSNLQIKAPQRDTRLKTRHSTIRAVEGPVQTDKGEKTEKSIISWRGAVIEPDQNTEPPSSKIKEPEKPSSVEAEDQKEPVPINERQLAVIEAFRHAWRGYKDFAWGHDELKPLSKSYSEWFGLGLTLIDALDTMWILGLKEEFEEARKWVANDLVFDKNVDVNLFESTIRILGGLLSTYHLSGDSLFLEKAKDIGNRLMPAFKTPSKIPYSDVNIGRGTAHPPRWTSDSTVAEVTSIQLEFRELSRLTGDEKFQKAVDEVMKHVHTLSGKNDGLVPMFINTNSGQFTHLGVYTLGARADSYYEYLLKQWIQGGKKENELLEDYMRAIEGVKKHLLQRSAPKKLTFVGELAHGHFSAKMDHLVCFLPGTLALGAHNGLDADHMKLAEALIETCYQMYAQVETGLSPEIVHFNLHAQKGHKDVEIKPADRHNLLRPETVESLFYMYRFTGDKKYQDWGWEILQNFNKYTRVPTGGYTSINNVQNPSNPEPRDKMESFFLGETLKYMFLLFSDDIDLINLDKYIFNTEAHPLPIWVPA</sequence>
<dbReference type="GeneID" id="113987562"/>
<evidence type="ECO:0000256" key="18">
    <source>
        <dbReference type="ARBA" id="ARBA00047669"/>
    </source>
</evidence>
<protein>
    <recommendedName>
        <fullName evidence="24">alpha-1,2-Mannosidase</fullName>
        <ecNumber evidence="24">3.2.1.-</ecNumber>
    </recommendedName>
</protein>
<dbReference type="InterPro" id="IPR012341">
    <property type="entry name" value="6hp_glycosidase-like_sf"/>
</dbReference>
<evidence type="ECO:0000313" key="26">
    <source>
        <dbReference type="Proteomes" id="UP000504627"/>
    </source>
</evidence>
<feature type="binding site" evidence="22">
    <location>
        <position position="1090"/>
    </location>
    <ligand>
        <name>Ca(2+)</name>
        <dbReference type="ChEBI" id="CHEBI:29108"/>
    </ligand>
</feature>
<comment type="subcellular location">
    <subcellularLocation>
        <location evidence="2">Endoplasmic reticulum membrane</location>
        <topology evidence="2">Single-pass type II membrane protein</topology>
    </subcellularLocation>
</comment>
<dbReference type="GO" id="GO:0004571">
    <property type="term" value="F:mannosyl-oligosaccharide 1,2-alpha-mannosidase activity"/>
    <property type="evidence" value="ECO:0007669"/>
    <property type="project" value="UniProtKB-EC"/>
</dbReference>
<dbReference type="GO" id="GO:0036503">
    <property type="term" value="P:ERAD pathway"/>
    <property type="evidence" value="ECO:0007669"/>
    <property type="project" value="UniProtKB-ARBA"/>
</dbReference>
<evidence type="ECO:0000256" key="20">
    <source>
        <dbReference type="ARBA" id="ARBA00053655"/>
    </source>
</evidence>
<evidence type="ECO:0000256" key="4">
    <source>
        <dbReference type="ARBA" id="ARBA00007658"/>
    </source>
</evidence>
<feature type="active site" evidence="21">
    <location>
        <position position="1001"/>
    </location>
</feature>
<dbReference type="CDD" id="cd04193">
    <property type="entry name" value="UDPGlcNAc_PPase"/>
    <property type="match status" value="1"/>
</dbReference>
<comment type="cofactor">
    <cofactor evidence="1 22">
        <name>Ca(2+)</name>
        <dbReference type="ChEBI" id="CHEBI:29108"/>
    </cofactor>
</comment>
<keyword evidence="16 23" id="KW-1015">Disulfide bond</keyword>
<evidence type="ECO:0000256" key="22">
    <source>
        <dbReference type="PIRSR" id="PIRSR601382-2"/>
    </source>
</evidence>
<dbReference type="Pfam" id="PF01532">
    <property type="entry name" value="Glyco_hydro_47"/>
    <property type="match status" value="1"/>
</dbReference>
<feature type="compositionally biased region" description="Basic and acidic residues" evidence="25">
    <location>
        <begin position="627"/>
        <end position="644"/>
    </location>
</feature>
<evidence type="ECO:0000256" key="25">
    <source>
        <dbReference type="SAM" id="MobiDB-lite"/>
    </source>
</evidence>
<evidence type="ECO:0000256" key="5">
    <source>
        <dbReference type="ARBA" id="ARBA00010401"/>
    </source>
</evidence>
<dbReference type="PANTHER" id="PTHR11742">
    <property type="entry name" value="MANNOSYL-OLIGOSACCHARIDE ALPHA-1,2-MANNOSIDASE-RELATED"/>
    <property type="match status" value="1"/>
</dbReference>
<evidence type="ECO:0000256" key="6">
    <source>
        <dbReference type="ARBA" id="ARBA00022679"/>
    </source>
</evidence>
<reference evidence="27" key="1">
    <citation type="submission" date="2025-08" db="UniProtKB">
        <authorList>
            <consortium name="RefSeq"/>
        </authorList>
    </citation>
    <scope>IDENTIFICATION</scope>
    <source>
        <tissue evidence="27">Muscle</tissue>
    </source>
</reference>
<feature type="active site" description="Proton donor" evidence="21">
    <location>
        <position position="732"/>
    </location>
</feature>
<evidence type="ECO:0000256" key="2">
    <source>
        <dbReference type="ARBA" id="ARBA00004648"/>
    </source>
</evidence>
<keyword evidence="9 22" id="KW-0479">Metal-binding</keyword>
<keyword evidence="10 24" id="KW-0378">Hydrolase</keyword>
<dbReference type="SUPFAM" id="SSF48225">
    <property type="entry name" value="Seven-hairpin glycosidases"/>
    <property type="match status" value="1"/>
</dbReference>
<evidence type="ECO:0000256" key="10">
    <source>
        <dbReference type="ARBA" id="ARBA00022801"/>
    </source>
</evidence>
<dbReference type="EC" id="3.2.1.-" evidence="24"/>
<keyword evidence="17 24" id="KW-0326">Glycosidase</keyword>
<name>A0A7R5KS44_9PASS</name>
<keyword evidence="15" id="KW-0472">Membrane</keyword>
<feature type="active site" description="Proton donor" evidence="21">
    <location>
        <position position="972"/>
    </location>
</feature>
<keyword evidence="6" id="KW-0808">Transferase</keyword>
<accession>A0A7R5KS44</accession>
<dbReference type="Proteomes" id="UP000504627">
    <property type="component" value="Unplaced"/>
</dbReference>
<evidence type="ECO:0000256" key="3">
    <source>
        <dbReference type="ARBA" id="ARBA00004922"/>
    </source>
</evidence>
<comment type="catalytic activity">
    <reaction evidence="18">
        <text>N(4)-(alpha-D-Man-(1-&gt;2)-alpha-D-Man-(1-&gt;2)-alpha-D-Man-(1-&gt;3)-[alpha-D-Man-(1-&gt;3)-[alpha-D-Man-(1-&gt;2)-alpha-D-Man-(1-&gt;6)]-alpha-D-Man-(1-&gt;6)]-beta-D-Man-(1-&gt;4)-beta-D-GlcNAc-(1-&gt;4)-beta-D-GlcNAc)-L-asparaginyl-[protein] (N-glucan mannose isomer 8A1,2,3B1,3) + 3 H2O = N(4)-(alpha-D-Man-(1-&gt;3)-[alpha-D-Man-(1-&gt;3)-[alpha-D-Man-(1-&gt;6)]-alpha-D-Man-(1-&gt;6)]-beta-D-Man-(1-&gt;4)-beta-D-GlcNAc-(1-&gt;4)-beta-D-GlcNAc)-L-asparaginyl-[protein] (N-glucan mannose isomer 5A1,2) + 3 beta-D-mannose</text>
        <dbReference type="Rhea" id="RHEA:56028"/>
        <dbReference type="Rhea" id="RHEA-COMP:14358"/>
        <dbReference type="Rhea" id="RHEA-COMP:14367"/>
        <dbReference type="ChEBI" id="CHEBI:15377"/>
        <dbReference type="ChEBI" id="CHEBI:28563"/>
        <dbReference type="ChEBI" id="CHEBI:59087"/>
        <dbReference type="ChEBI" id="CHEBI:60628"/>
        <dbReference type="EC" id="3.2.1.113"/>
    </reaction>
</comment>
<comment type="function">
    <text evidence="20">Involved in glycoprotein quality control targeting of misfolded glycoproteins for degradation. It primarily trims a single alpha-1,2-linked mannose residue from Man(9)GlcNAc(2) to produce Man(8)GlcNAc(2), but at high enzyme concentrations, as found in the ER quality control compartment (ERQC), it further trims the carbohydrates to Man(5-6)GlcNAc(2).</text>
</comment>